<dbReference type="SUPFAM" id="SSF58104">
    <property type="entry name" value="Methyl-accepting chemotaxis protein (MCP) signaling domain"/>
    <property type="match status" value="1"/>
</dbReference>
<dbReference type="RefSeq" id="WP_262310721.1">
    <property type="nucleotide sequence ID" value="NZ_CP106679.1"/>
</dbReference>
<evidence type="ECO:0000313" key="4">
    <source>
        <dbReference type="Proteomes" id="UP001065174"/>
    </source>
</evidence>
<evidence type="ECO:0000256" key="1">
    <source>
        <dbReference type="PROSITE-ProRule" id="PRU00284"/>
    </source>
</evidence>
<dbReference type="Proteomes" id="UP001065174">
    <property type="component" value="Chromosome"/>
</dbReference>
<dbReference type="InterPro" id="IPR004089">
    <property type="entry name" value="MCPsignal_dom"/>
</dbReference>
<accession>A0ABY6CS01</accession>
<reference evidence="3" key="1">
    <citation type="submission" date="2022-09" db="EMBL/GenBank/DDBJ databases">
        <title>Comparative genomics and taxonomic characterization of three novel marine species of genus Reichenbachiella exhibiting antioxidant and polysaccharide degradation activities.</title>
        <authorList>
            <person name="Muhammad N."/>
            <person name="Lee Y.-J."/>
            <person name="Ko J."/>
            <person name="Kim S.-G."/>
        </authorList>
    </citation>
    <scope>NUCLEOTIDE SEQUENCE</scope>
    <source>
        <strain evidence="3">BKB1-1</strain>
    </source>
</reference>
<name>A0ABY6CS01_9BACT</name>
<sequence>MTIKDKLNSVIGSISGFSRQTNMVAINAAIHAGKLSQKEGAPFQVLAREIQNMSDRSMTKLEELDKLIDEIEALSKLINVTGSQRMLLMKLVNSVLMDDAKMKEETIQQFEKNMEAIRLARINISEQGLMIESIGVDWDELRTDLGELPIDTLNQRVVLIIQKINQLLSQYEKLSGH</sequence>
<dbReference type="InterPro" id="IPR042295">
    <property type="entry name" value="NarX-like_N_sf"/>
</dbReference>
<dbReference type="EMBL" id="CP106679">
    <property type="protein sequence ID" value="UXP33292.1"/>
    <property type="molecule type" value="Genomic_DNA"/>
</dbReference>
<evidence type="ECO:0000313" key="3">
    <source>
        <dbReference type="EMBL" id="UXP33292.1"/>
    </source>
</evidence>
<keyword evidence="4" id="KW-1185">Reference proteome</keyword>
<dbReference type="PROSITE" id="PS50111">
    <property type="entry name" value="CHEMOTAXIS_TRANSDUC_2"/>
    <property type="match status" value="1"/>
</dbReference>
<feature type="domain" description="Methyl-accepting transducer" evidence="2">
    <location>
        <begin position="1"/>
        <end position="72"/>
    </location>
</feature>
<dbReference type="Gene3D" id="1.20.120.960">
    <property type="entry name" value="Histidine kinase NarX, sensor domain"/>
    <property type="match status" value="1"/>
</dbReference>
<protein>
    <submittedName>
        <fullName evidence="3">Methyl-accepting chemotaxis protein</fullName>
    </submittedName>
</protein>
<gene>
    <name evidence="3" type="ORF">N6H18_04925</name>
</gene>
<evidence type="ECO:0000259" key="2">
    <source>
        <dbReference type="PROSITE" id="PS50111"/>
    </source>
</evidence>
<dbReference type="Pfam" id="PF00015">
    <property type="entry name" value="MCPsignal"/>
    <property type="match status" value="1"/>
</dbReference>
<keyword evidence="1" id="KW-0807">Transducer</keyword>
<proteinExistence type="predicted"/>
<dbReference type="Gene3D" id="6.10.250.3200">
    <property type="match status" value="1"/>
</dbReference>
<organism evidence="3 4">
    <name type="scientific">Reichenbachiella agarivorans</name>
    <dbReference type="NCBI Taxonomy" id="2979464"/>
    <lineage>
        <taxon>Bacteria</taxon>
        <taxon>Pseudomonadati</taxon>
        <taxon>Bacteroidota</taxon>
        <taxon>Cytophagia</taxon>
        <taxon>Cytophagales</taxon>
        <taxon>Reichenbachiellaceae</taxon>
        <taxon>Reichenbachiella</taxon>
    </lineage>
</organism>